<dbReference type="Proteomes" id="UP000321393">
    <property type="component" value="Unassembled WGS sequence"/>
</dbReference>
<evidence type="ECO:0000256" key="1">
    <source>
        <dbReference type="SAM" id="MobiDB-lite"/>
    </source>
</evidence>
<gene>
    <name evidence="3" type="ORF">E5676_scaffold680G001040</name>
    <name evidence="2" type="ORF">E6C27_scaffold243G00120</name>
</gene>
<name>A0A5D3BSG0_CUCMM</name>
<evidence type="ECO:0000313" key="2">
    <source>
        <dbReference type="EMBL" id="KAA0045526.1"/>
    </source>
</evidence>
<feature type="compositionally biased region" description="Basic and acidic residues" evidence="1">
    <location>
        <begin position="219"/>
        <end position="228"/>
    </location>
</feature>
<dbReference type="EMBL" id="SSTD01015891">
    <property type="protein sequence ID" value="TYK02115.1"/>
    <property type="molecule type" value="Genomic_DNA"/>
</dbReference>
<dbReference type="AlphaFoldDB" id="A0A5D3BSG0"/>
<dbReference type="EMBL" id="SSTE01014401">
    <property type="protein sequence ID" value="KAA0045526.1"/>
    <property type="molecule type" value="Genomic_DNA"/>
</dbReference>
<organism evidence="3 5">
    <name type="scientific">Cucumis melo var. makuwa</name>
    <name type="common">Oriental melon</name>
    <dbReference type="NCBI Taxonomy" id="1194695"/>
    <lineage>
        <taxon>Eukaryota</taxon>
        <taxon>Viridiplantae</taxon>
        <taxon>Streptophyta</taxon>
        <taxon>Embryophyta</taxon>
        <taxon>Tracheophyta</taxon>
        <taxon>Spermatophyta</taxon>
        <taxon>Magnoliopsida</taxon>
        <taxon>eudicotyledons</taxon>
        <taxon>Gunneridae</taxon>
        <taxon>Pentapetalae</taxon>
        <taxon>rosids</taxon>
        <taxon>fabids</taxon>
        <taxon>Cucurbitales</taxon>
        <taxon>Cucurbitaceae</taxon>
        <taxon>Benincaseae</taxon>
        <taxon>Cucumis</taxon>
    </lineage>
</organism>
<proteinExistence type="predicted"/>
<dbReference type="Proteomes" id="UP000321947">
    <property type="component" value="Unassembled WGS sequence"/>
</dbReference>
<evidence type="ECO:0000313" key="3">
    <source>
        <dbReference type="EMBL" id="TYK02115.1"/>
    </source>
</evidence>
<dbReference type="OrthoDB" id="1744977at2759"/>
<feature type="region of interest" description="Disordered" evidence="1">
    <location>
        <begin position="171"/>
        <end position="228"/>
    </location>
</feature>
<reference evidence="4 5" key="1">
    <citation type="submission" date="2019-08" db="EMBL/GenBank/DDBJ databases">
        <title>Draft genome sequences of two oriental melons (Cucumis melo L. var makuwa).</title>
        <authorList>
            <person name="Kwon S.-Y."/>
        </authorList>
    </citation>
    <scope>NUCLEOTIDE SEQUENCE [LARGE SCALE GENOMIC DNA]</scope>
    <source>
        <strain evidence="5">cv. Chang Bougi</strain>
        <strain evidence="4">cv. SW 3</strain>
        <tissue evidence="3">Leaf</tissue>
    </source>
</reference>
<protein>
    <submittedName>
        <fullName evidence="3">Uncharacterized protein</fullName>
    </submittedName>
</protein>
<comment type="caution">
    <text evidence="3">The sequence shown here is derived from an EMBL/GenBank/DDBJ whole genome shotgun (WGS) entry which is preliminary data.</text>
</comment>
<evidence type="ECO:0000313" key="5">
    <source>
        <dbReference type="Proteomes" id="UP000321947"/>
    </source>
</evidence>
<feature type="compositionally biased region" description="Basic and acidic residues" evidence="1">
    <location>
        <begin position="171"/>
        <end position="197"/>
    </location>
</feature>
<evidence type="ECO:0000313" key="4">
    <source>
        <dbReference type="Proteomes" id="UP000321393"/>
    </source>
</evidence>
<sequence length="228" mass="26133">METSFSFYSFHADKAIVTFKDPTQAALLCNNNEWSTLGRLILSSKLAMLVGAFWMWLRKQRLEQILWKPESKLDTIILASNISIKDDNGHPFVVQTVTHENKKWLTERDVKIHGSFQRKVAIDFDDFNPKAEQYYFIGNTAVPPEKIKLKSKIVINELSHSSENLTMAKIIDDKGSKGSKDSDGEMANKKEKRKGKEICLLQSINEDMEGDSHSMQTKCVHEEDKTRH</sequence>
<accession>A0A5D3BSG0</accession>